<reference evidence="2" key="1">
    <citation type="submission" date="2014-09" db="EMBL/GenBank/DDBJ databases">
        <authorList>
            <person name="Mudge J."/>
            <person name="Ramaraj T."/>
            <person name="Lindquist I.E."/>
            <person name="Bharti A.K."/>
            <person name="Sundararajan A."/>
            <person name="Cameron C.T."/>
            <person name="Woodward J.E."/>
            <person name="May G.D."/>
            <person name="Brubaker C."/>
            <person name="Broadhvest J."/>
            <person name="Wilkins T.A."/>
        </authorList>
    </citation>
    <scope>NUCLEOTIDE SEQUENCE</scope>
    <source>
        <strain evidence="2">cv. AKA8401</strain>
    </source>
</reference>
<gene>
    <name evidence="1" type="ORF">F383_38100</name>
</gene>
<dbReference type="Proteomes" id="UP000032142">
    <property type="component" value="Unassembled WGS sequence"/>
</dbReference>
<protein>
    <submittedName>
        <fullName evidence="1">Uncharacterized protein</fullName>
    </submittedName>
</protein>
<accession>A0A0B0NK15</accession>
<dbReference type="EMBL" id="KN397173">
    <property type="protein sequence ID" value="KHG12154.1"/>
    <property type="molecule type" value="Genomic_DNA"/>
</dbReference>
<proteinExistence type="predicted"/>
<sequence length="28" mass="3343">MFSHCRFFDLLCGLLWNLSLFELTFAMS</sequence>
<name>A0A0B0NK15_GOSAR</name>
<organism evidence="1 2">
    <name type="scientific">Gossypium arboreum</name>
    <name type="common">Tree cotton</name>
    <name type="synonym">Gossypium nanking</name>
    <dbReference type="NCBI Taxonomy" id="29729"/>
    <lineage>
        <taxon>Eukaryota</taxon>
        <taxon>Viridiplantae</taxon>
        <taxon>Streptophyta</taxon>
        <taxon>Embryophyta</taxon>
        <taxon>Tracheophyta</taxon>
        <taxon>Spermatophyta</taxon>
        <taxon>Magnoliopsida</taxon>
        <taxon>eudicotyledons</taxon>
        <taxon>Gunneridae</taxon>
        <taxon>Pentapetalae</taxon>
        <taxon>rosids</taxon>
        <taxon>malvids</taxon>
        <taxon>Malvales</taxon>
        <taxon>Malvaceae</taxon>
        <taxon>Malvoideae</taxon>
        <taxon>Gossypium</taxon>
    </lineage>
</organism>
<keyword evidence="2" id="KW-1185">Reference proteome</keyword>
<evidence type="ECO:0000313" key="1">
    <source>
        <dbReference type="EMBL" id="KHG12154.1"/>
    </source>
</evidence>
<dbReference type="AlphaFoldDB" id="A0A0B0NK15"/>
<evidence type="ECO:0000313" key="2">
    <source>
        <dbReference type="Proteomes" id="UP000032142"/>
    </source>
</evidence>